<reference evidence="2" key="1">
    <citation type="journal article" date="2014" name="Science">
        <title>Ancient hybridizations among the ancestral genomes of bread wheat.</title>
        <authorList>
            <consortium name="International Wheat Genome Sequencing Consortium,"/>
            <person name="Marcussen T."/>
            <person name="Sandve S.R."/>
            <person name="Heier L."/>
            <person name="Spannagl M."/>
            <person name="Pfeifer M."/>
            <person name="Jakobsen K.S."/>
            <person name="Wulff B.B."/>
            <person name="Steuernagel B."/>
            <person name="Mayer K.F."/>
            <person name="Olsen O.A."/>
        </authorList>
    </citation>
    <scope>NUCLEOTIDE SEQUENCE [LARGE SCALE GENOMIC DNA]</scope>
    <source>
        <strain evidence="2">cv. AL8/78</strain>
    </source>
</reference>
<reference evidence="2" key="2">
    <citation type="journal article" date="2017" name="Nat. Plants">
        <title>The Aegilops tauschii genome reveals multiple impacts of transposons.</title>
        <authorList>
            <person name="Zhao G."/>
            <person name="Zou C."/>
            <person name="Li K."/>
            <person name="Wang K."/>
            <person name="Li T."/>
            <person name="Gao L."/>
            <person name="Zhang X."/>
            <person name="Wang H."/>
            <person name="Yang Z."/>
            <person name="Liu X."/>
            <person name="Jiang W."/>
            <person name="Mao L."/>
            <person name="Kong X."/>
            <person name="Jiao Y."/>
            <person name="Jia J."/>
        </authorList>
    </citation>
    <scope>NUCLEOTIDE SEQUENCE [LARGE SCALE GENOMIC DNA]</scope>
    <source>
        <strain evidence="2">cv. AL8/78</strain>
    </source>
</reference>
<keyword evidence="2" id="KW-1185">Reference proteome</keyword>
<dbReference type="AlphaFoldDB" id="A0A453PQ15"/>
<organism evidence="1 2">
    <name type="scientific">Aegilops tauschii subsp. strangulata</name>
    <name type="common">Goatgrass</name>
    <dbReference type="NCBI Taxonomy" id="200361"/>
    <lineage>
        <taxon>Eukaryota</taxon>
        <taxon>Viridiplantae</taxon>
        <taxon>Streptophyta</taxon>
        <taxon>Embryophyta</taxon>
        <taxon>Tracheophyta</taxon>
        <taxon>Spermatophyta</taxon>
        <taxon>Magnoliopsida</taxon>
        <taxon>Liliopsida</taxon>
        <taxon>Poales</taxon>
        <taxon>Poaceae</taxon>
        <taxon>BOP clade</taxon>
        <taxon>Pooideae</taxon>
        <taxon>Triticodae</taxon>
        <taxon>Triticeae</taxon>
        <taxon>Triticinae</taxon>
        <taxon>Aegilops</taxon>
    </lineage>
</organism>
<dbReference type="EnsemblPlants" id="AET6Gv20817300.20">
    <property type="protein sequence ID" value="AET6Gv20817300.20"/>
    <property type="gene ID" value="AET6Gv20817300"/>
</dbReference>
<protein>
    <submittedName>
        <fullName evidence="1">Uncharacterized protein</fullName>
    </submittedName>
</protein>
<reference evidence="1" key="4">
    <citation type="submission" date="2019-03" db="UniProtKB">
        <authorList>
            <consortium name="EnsemblPlants"/>
        </authorList>
    </citation>
    <scope>IDENTIFICATION</scope>
</reference>
<sequence>QVKEEASSRISPSKLPRATTFLEGVSKLRERWSRYNTLGGSKRRKRENAASLFVSRNAEYVAVAVGNRIYILRKSDGYESPCGIYTSQSTFYLFPHCIEYCLV</sequence>
<proteinExistence type="predicted"/>
<dbReference type="Proteomes" id="UP000015105">
    <property type="component" value="Chromosome 6D"/>
</dbReference>
<accession>A0A453PQ15</accession>
<evidence type="ECO:0000313" key="2">
    <source>
        <dbReference type="Proteomes" id="UP000015105"/>
    </source>
</evidence>
<evidence type="ECO:0000313" key="1">
    <source>
        <dbReference type="EnsemblPlants" id="AET6Gv20817300.20"/>
    </source>
</evidence>
<reference evidence="1" key="5">
    <citation type="journal article" date="2021" name="G3 (Bethesda)">
        <title>Aegilops tauschii genome assembly Aet v5.0 features greater sequence contiguity and improved annotation.</title>
        <authorList>
            <person name="Wang L."/>
            <person name="Zhu T."/>
            <person name="Rodriguez J.C."/>
            <person name="Deal K.R."/>
            <person name="Dubcovsky J."/>
            <person name="McGuire P.E."/>
            <person name="Lux T."/>
            <person name="Spannagl M."/>
            <person name="Mayer K.F.X."/>
            <person name="Baldrich P."/>
            <person name="Meyers B.C."/>
            <person name="Huo N."/>
            <person name="Gu Y.Q."/>
            <person name="Zhou H."/>
            <person name="Devos K.M."/>
            <person name="Bennetzen J.L."/>
            <person name="Unver T."/>
            <person name="Budak H."/>
            <person name="Gulick P.J."/>
            <person name="Galiba G."/>
            <person name="Kalapos B."/>
            <person name="Nelson D.R."/>
            <person name="Li P."/>
            <person name="You F.M."/>
            <person name="Luo M.C."/>
            <person name="Dvorak J."/>
        </authorList>
    </citation>
    <scope>NUCLEOTIDE SEQUENCE [LARGE SCALE GENOMIC DNA]</scope>
    <source>
        <strain evidence="1">cv. AL8/78</strain>
    </source>
</reference>
<dbReference type="GO" id="GO:0000149">
    <property type="term" value="F:SNARE binding"/>
    <property type="evidence" value="ECO:0007669"/>
    <property type="project" value="TreeGrafter"/>
</dbReference>
<dbReference type="GO" id="GO:0070939">
    <property type="term" value="C:Dsl1/NZR complex"/>
    <property type="evidence" value="ECO:0007669"/>
    <property type="project" value="TreeGrafter"/>
</dbReference>
<name>A0A453PQ15_AEGTS</name>
<dbReference type="Gramene" id="AET6Gv20817300.20">
    <property type="protein sequence ID" value="AET6Gv20817300.20"/>
    <property type="gene ID" value="AET6Gv20817300"/>
</dbReference>
<dbReference type="PANTHER" id="PTHR15922">
    <property type="entry name" value="NEUROBLASTOMA-AMPLIFIED SEQUENCE"/>
    <property type="match status" value="1"/>
</dbReference>
<dbReference type="GO" id="GO:0006890">
    <property type="term" value="P:retrograde vesicle-mediated transport, Golgi to endoplasmic reticulum"/>
    <property type="evidence" value="ECO:0007669"/>
    <property type="project" value="TreeGrafter"/>
</dbReference>
<dbReference type="PANTHER" id="PTHR15922:SF2">
    <property type="entry name" value="NBAS SUBUNIT OF NRZ TETHERING COMPLEX"/>
    <property type="match status" value="1"/>
</dbReference>
<reference evidence="1" key="3">
    <citation type="journal article" date="2017" name="Nature">
        <title>Genome sequence of the progenitor of the wheat D genome Aegilops tauschii.</title>
        <authorList>
            <person name="Luo M.C."/>
            <person name="Gu Y.Q."/>
            <person name="Puiu D."/>
            <person name="Wang H."/>
            <person name="Twardziok S.O."/>
            <person name="Deal K.R."/>
            <person name="Huo N."/>
            <person name="Zhu T."/>
            <person name="Wang L."/>
            <person name="Wang Y."/>
            <person name="McGuire P.E."/>
            <person name="Liu S."/>
            <person name="Long H."/>
            <person name="Ramasamy R.K."/>
            <person name="Rodriguez J.C."/>
            <person name="Van S.L."/>
            <person name="Yuan L."/>
            <person name="Wang Z."/>
            <person name="Xia Z."/>
            <person name="Xiao L."/>
            <person name="Anderson O.D."/>
            <person name="Ouyang S."/>
            <person name="Liang Y."/>
            <person name="Zimin A.V."/>
            <person name="Pertea G."/>
            <person name="Qi P."/>
            <person name="Bennetzen J.L."/>
            <person name="Dai X."/>
            <person name="Dawson M.W."/>
            <person name="Muller H.G."/>
            <person name="Kugler K."/>
            <person name="Rivarola-Duarte L."/>
            <person name="Spannagl M."/>
            <person name="Mayer K.F.X."/>
            <person name="Lu F.H."/>
            <person name="Bevan M.W."/>
            <person name="Leroy P."/>
            <person name="Li P."/>
            <person name="You F.M."/>
            <person name="Sun Q."/>
            <person name="Liu Z."/>
            <person name="Lyons E."/>
            <person name="Wicker T."/>
            <person name="Salzberg S.L."/>
            <person name="Devos K.M."/>
            <person name="Dvorak J."/>
        </authorList>
    </citation>
    <scope>NUCLEOTIDE SEQUENCE [LARGE SCALE GENOMIC DNA]</scope>
    <source>
        <strain evidence="1">cv. AL8/78</strain>
    </source>
</reference>